<evidence type="ECO:0000256" key="3">
    <source>
        <dbReference type="ARBA" id="ARBA00022448"/>
    </source>
</evidence>
<sequence>MALPRIRSIAAVAIAVLALSTGLAACSQDDTKNSAASTGDTAGFPVTIDHLYGSTTIKSKPQRVVTLGGGDMEAAIALGVVPVGGADWFGNTQLRGWVKSALGDRPAPKLIQSYQPKFEEIAALKPDLILYVNTINDKKEFDTLNAIAPTIAAPAGTKNVYGVPWQDQVREIAKATGTSAAGEQVVKDTETLLTDTAKANPEFAGKVITAGVYSANSLNAWLPSDPRMRLLTALGFKTNPQIDAMENGDFYVKISPELTPKLNADVIFMAALDGAGKLDPAVVNDKIWNALPAVKAGHVAYWGGAPVINTATPSGEFSSAMSIGGPLGIKYAVPKLTPMLKNALAGER</sequence>
<comment type="caution">
    <text evidence="7">The sequence shown here is derived from an EMBL/GenBank/DDBJ whole genome shotgun (WGS) entry which is preliminary data.</text>
</comment>
<evidence type="ECO:0000256" key="5">
    <source>
        <dbReference type="SAM" id="SignalP"/>
    </source>
</evidence>
<evidence type="ECO:0000256" key="1">
    <source>
        <dbReference type="ARBA" id="ARBA00004196"/>
    </source>
</evidence>
<feature type="signal peptide" evidence="5">
    <location>
        <begin position="1"/>
        <end position="25"/>
    </location>
</feature>
<evidence type="ECO:0000259" key="6">
    <source>
        <dbReference type="PROSITE" id="PS50983"/>
    </source>
</evidence>
<dbReference type="InterPro" id="IPR051313">
    <property type="entry name" value="Bact_iron-sidero_bind"/>
</dbReference>
<gene>
    <name evidence="7" type="ORF">E0H50_31340</name>
</gene>
<keyword evidence="3" id="KW-0813">Transport</keyword>
<proteinExistence type="inferred from homology"/>
<dbReference type="GO" id="GO:0030288">
    <property type="term" value="C:outer membrane-bounded periplasmic space"/>
    <property type="evidence" value="ECO:0007669"/>
    <property type="project" value="TreeGrafter"/>
</dbReference>
<dbReference type="Gene3D" id="3.40.50.1980">
    <property type="entry name" value="Nitrogenase molybdenum iron protein domain"/>
    <property type="match status" value="2"/>
</dbReference>
<dbReference type="SUPFAM" id="SSF53807">
    <property type="entry name" value="Helical backbone' metal receptor"/>
    <property type="match status" value="1"/>
</dbReference>
<feature type="chain" id="PRO_5039099738" evidence="5">
    <location>
        <begin position="26"/>
        <end position="348"/>
    </location>
</feature>
<organism evidence="7 8">
    <name type="scientific">Kribbella sindirgiensis</name>
    <dbReference type="NCBI Taxonomy" id="1124744"/>
    <lineage>
        <taxon>Bacteria</taxon>
        <taxon>Bacillati</taxon>
        <taxon>Actinomycetota</taxon>
        <taxon>Actinomycetes</taxon>
        <taxon>Propionibacteriales</taxon>
        <taxon>Kribbellaceae</taxon>
        <taxon>Kribbella</taxon>
    </lineage>
</organism>
<evidence type="ECO:0000256" key="4">
    <source>
        <dbReference type="ARBA" id="ARBA00022729"/>
    </source>
</evidence>
<name>A0A4R0IB37_9ACTN</name>
<dbReference type="PROSITE" id="PS51257">
    <property type="entry name" value="PROKAR_LIPOPROTEIN"/>
    <property type="match status" value="1"/>
</dbReference>
<evidence type="ECO:0000313" key="8">
    <source>
        <dbReference type="Proteomes" id="UP000292695"/>
    </source>
</evidence>
<keyword evidence="4 5" id="KW-0732">Signal</keyword>
<dbReference type="CDD" id="cd01146">
    <property type="entry name" value="FhuD"/>
    <property type="match status" value="1"/>
</dbReference>
<dbReference type="Proteomes" id="UP000292695">
    <property type="component" value="Unassembled WGS sequence"/>
</dbReference>
<dbReference type="PANTHER" id="PTHR30532">
    <property type="entry name" value="IRON III DICITRATE-BINDING PERIPLASMIC PROTEIN"/>
    <property type="match status" value="1"/>
</dbReference>
<evidence type="ECO:0000313" key="7">
    <source>
        <dbReference type="EMBL" id="TCC26429.1"/>
    </source>
</evidence>
<evidence type="ECO:0000256" key="2">
    <source>
        <dbReference type="ARBA" id="ARBA00008814"/>
    </source>
</evidence>
<feature type="domain" description="Fe/B12 periplasmic-binding" evidence="6">
    <location>
        <begin position="63"/>
        <end position="344"/>
    </location>
</feature>
<dbReference type="PANTHER" id="PTHR30532:SF24">
    <property type="entry name" value="FERRIC ENTEROBACTIN-BINDING PERIPLASMIC PROTEIN FEPB"/>
    <property type="match status" value="1"/>
</dbReference>
<dbReference type="RefSeq" id="WP_131294335.1">
    <property type="nucleotide sequence ID" value="NZ_SJKA01000013.1"/>
</dbReference>
<comment type="subcellular location">
    <subcellularLocation>
        <location evidence="1">Cell envelope</location>
    </subcellularLocation>
</comment>
<dbReference type="InterPro" id="IPR002491">
    <property type="entry name" value="ABC_transptr_periplasmic_BD"/>
</dbReference>
<protein>
    <submittedName>
        <fullName evidence="7">Iron-siderophore ABC transporter substrate-binding protein</fullName>
    </submittedName>
</protein>
<accession>A0A4R0IB37</accession>
<keyword evidence="8" id="KW-1185">Reference proteome</keyword>
<reference evidence="7 8" key="1">
    <citation type="submission" date="2019-02" db="EMBL/GenBank/DDBJ databases">
        <title>Kribbella capetownensis sp. nov. and Kribbella speibonae sp. nov., isolated from soil.</title>
        <authorList>
            <person name="Curtis S.M."/>
            <person name="Norton I."/>
            <person name="Everest G.J."/>
            <person name="Meyers P.R."/>
        </authorList>
    </citation>
    <scope>NUCLEOTIDE SEQUENCE [LARGE SCALE GENOMIC DNA]</scope>
    <source>
        <strain evidence="7 8">DSM 27082</strain>
    </source>
</reference>
<dbReference type="OrthoDB" id="9793175at2"/>
<dbReference type="GO" id="GO:1901678">
    <property type="term" value="P:iron coordination entity transport"/>
    <property type="evidence" value="ECO:0007669"/>
    <property type="project" value="UniProtKB-ARBA"/>
</dbReference>
<dbReference type="EMBL" id="SJKA01000013">
    <property type="protein sequence ID" value="TCC26429.1"/>
    <property type="molecule type" value="Genomic_DNA"/>
</dbReference>
<comment type="similarity">
    <text evidence="2">Belongs to the bacterial solute-binding protein 8 family.</text>
</comment>
<dbReference type="PROSITE" id="PS50983">
    <property type="entry name" value="FE_B12_PBP"/>
    <property type="match status" value="1"/>
</dbReference>
<dbReference type="Pfam" id="PF01497">
    <property type="entry name" value="Peripla_BP_2"/>
    <property type="match status" value="1"/>
</dbReference>
<dbReference type="AlphaFoldDB" id="A0A4R0IB37"/>